<comment type="caution">
    <text evidence="2">The sequence shown here is derived from an EMBL/GenBank/DDBJ whole genome shotgun (WGS) entry which is preliminary data.</text>
</comment>
<keyword evidence="3" id="KW-1185">Reference proteome</keyword>
<reference evidence="2 3" key="1">
    <citation type="journal article" date="2015" name="Genome Biol. Evol.">
        <title>Functionally Structured Genomes in Lactobacillus kunkeei Colonizing the Honey Crop and Food Products of Honeybees and Stingless Bees.</title>
        <authorList>
            <person name="Tamarit D."/>
            <person name="Ellegaard K.M."/>
            <person name="Wikander J."/>
            <person name="Olofsson T."/>
            <person name="Vasquez A."/>
            <person name="Andersson S.G."/>
        </authorList>
    </citation>
    <scope>NUCLEOTIDE SEQUENCE [LARGE SCALE GENOMIC DNA]</scope>
    <source>
        <strain evidence="2 3">LAko</strain>
    </source>
</reference>
<dbReference type="PATRIC" id="fig|148814.8.peg.154"/>
<dbReference type="Pfam" id="PF13349">
    <property type="entry name" value="DUF4097"/>
    <property type="match status" value="1"/>
</dbReference>
<proteinExistence type="predicted"/>
<organism evidence="2 3">
    <name type="scientific">Apilactobacillus kunkeei</name>
    <dbReference type="NCBI Taxonomy" id="148814"/>
    <lineage>
        <taxon>Bacteria</taxon>
        <taxon>Bacillati</taxon>
        <taxon>Bacillota</taxon>
        <taxon>Bacilli</taxon>
        <taxon>Lactobacillales</taxon>
        <taxon>Lactobacillaceae</taxon>
        <taxon>Apilactobacillus</taxon>
    </lineage>
</organism>
<name>A0A0M9DDI5_9LACO</name>
<accession>A0A0M9DDI5</accession>
<feature type="domain" description="DUF4097" evidence="1">
    <location>
        <begin position="58"/>
        <end position="260"/>
    </location>
</feature>
<sequence length="284" mass="31144">MKKFSLIGLGLIVAGGIVFSIGYAKADQSLTDIFFSRNMDKTYTKPVKAYDKISAYGNINLTIKSGSKFTITSTDSKDHPLAYKVQNNTLELRQDNNESSFSTNFQMGELSRLSFVTVTVPSHQLTNVDGLDNRFSLKLKHYSNKSSLDVTGWGNVKFKDVNAKSIRVRGIEDRVSVVDSTFNGDASQIDAGDNYVDLHNSSFKALAVKATNGDVNIDRPTIESHLSVTTDTGNIFAQLKKSEDAQLDVKTSGPKPTVKTATKAVNTDKQYQFKSNTGTITVLE</sequence>
<dbReference type="Proteomes" id="UP000037778">
    <property type="component" value="Unassembled WGS sequence"/>
</dbReference>
<dbReference type="AlphaFoldDB" id="A0A0M9DDI5"/>
<protein>
    <recommendedName>
        <fullName evidence="1">DUF4097 domain-containing protein</fullName>
    </recommendedName>
</protein>
<gene>
    <name evidence="2" type="ORF">RZ71_09600</name>
</gene>
<evidence type="ECO:0000313" key="2">
    <source>
        <dbReference type="EMBL" id="KOY77057.1"/>
    </source>
</evidence>
<evidence type="ECO:0000259" key="1">
    <source>
        <dbReference type="Pfam" id="PF13349"/>
    </source>
</evidence>
<dbReference type="EMBL" id="JXCY01000002">
    <property type="protein sequence ID" value="KOY77057.1"/>
    <property type="molecule type" value="Genomic_DNA"/>
</dbReference>
<dbReference type="Gene3D" id="2.160.20.120">
    <property type="match status" value="1"/>
</dbReference>
<evidence type="ECO:0000313" key="3">
    <source>
        <dbReference type="Proteomes" id="UP000037778"/>
    </source>
</evidence>
<dbReference type="RefSeq" id="WP_053791369.1">
    <property type="nucleotide sequence ID" value="NZ_JXCY01000002.1"/>
</dbReference>
<dbReference type="InterPro" id="IPR025164">
    <property type="entry name" value="Toastrack_DUF4097"/>
</dbReference>